<dbReference type="EMBL" id="CAXDID020000018">
    <property type="protein sequence ID" value="CAL5985272.1"/>
    <property type="molecule type" value="Genomic_DNA"/>
</dbReference>
<dbReference type="Gene3D" id="3.30.70.270">
    <property type="match status" value="1"/>
</dbReference>
<dbReference type="InterPro" id="IPR043128">
    <property type="entry name" value="Rev_trsase/Diguanyl_cyclase"/>
</dbReference>
<organism evidence="2">
    <name type="scientific">Hexamita inflata</name>
    <dbReference type="NCBI Taxonomy" id="28002"/>
    <lineage>
        <taxon>Eukaryota</taxon>
        <taxon>Metamonada</taxon>
        <taxon>Diplomonadida</taxon>
        <taxon>Hexamitidae</taxon>
        <taxon>Hexamitinae</taxon>
        <taxon>Hexamita</taxon>
    </lineage>
</organism>
<protein>
    <submittedName>
        <fullName evidence="2">Putative</fullName>
    </submittedName>
</protein>
<comment type="caution">
    <text evidence="2">The sequence shown here is derived from an EMBL/GenBank/DDBJ whole genome shotgun (WGS) entry which is preliminary data.</text>
</comment>
<dbReference type="SUPFAM" id="SSF56672">
    <property type="entry name" value="DNA/RNA polymerases"/>
    <property type="match status" value="1"/>
</dbReference>
<dbReference type="PROSITE" id="PS50878">
    <property type="entry name" value="RT_POL"/>
    <property type="match status" value="1"/>
</dbReference>
<proteinExistence type="predicted"/>
<evidence type="ECO:0000313" key="3">
    <source>
        <dbReference type="EMBL" id="CAL5985272.1"/>
    </source>
</evidence>
<dbReference type="EMBL" id="CATOUU010000834">
    <property type="protein sequence ID" value="CAI9952830.1"/>
    <property type="molecule type" value="Genomic_DNA"/>
</dbReference>
<dbReference type="InterPro" id="IPR000477">
    <property type="entry name" value="RT_dom"/>
</dbReference>
<gene>
    <name evidence="2" type="ORF">HINF_LOCUS40475</name>
    <name evidence="3" type="ORF">HINF_LOCUS8733</name>
</gene>
<evidence type="ECO:0000313" key="4">
    <source>
        <dbReference type="Proteomes" id="UP001642409"/>
    </source>
</evidence>
<reference evidence="2" key="1">
    <citation type="submission" date="2023-06" db="EMBL/GenBank/DDBJ databases">
        <authorList>
            <person name="Kurt Z."/>
        </authorList>
    </citation>
    <scope>NUCLEOTIDE SEQUENCE</scope>
</reference>
<sequence length="512" mass="58863">MAELMLNTQNNLIYPIVIHNIHKFIINVIKARKMHETKHLLKLDIQAAFSSINWEYLEYALKLAAVPLNIIQYIMSMLELRYSRATGQLKCGSGQGDCLSSLLFSLYINTVVQKLSETYDVIAYCDDILLGLDADQSDELALNTADAEFRNIGLTLKQAKCQSTRKGHKINFMGVEFEPQLGASKAIIDTSISEKAKKVMENLKRLHQNKVNSHVILKFIQYILVPKANWGAFIDLNDSKSKYEILDQQIAEYVKELFGVECTTQRIYEFLYNPHDAQGLQLLMPGQAFDTQQLVMSCPNDVDQGFEQYHNKRKEFIDNATKKFEANLTIQANRAQEYSNDSRKPKPELINIAHMSLLSSRILTNEQFDLTCQSIFTPEKFFKQNEEGIHIFCPCCRTEVVMQNHHMYCKGMNGLTKQIHNAQVSNIINIIDKNTTQWYVKQPDKSMTTNNPSYNQIQSPKIIKPLISQSARTHLLCTKQKSRNMARSLTTKTLYQQQQHHGCKWIHVQLLK</sequence>
<dbReference type="Pfam" id="PF00078">
    <property type="entry name" value="RVT_1"/>
    <property type="match status" value="1"/>
</dbReference>
<evidence type="ECO:0000259" key="1">
    <source>
        <dbReference type="PROSITE" id="PS50878"/>
    </source>
</evidence>
<dbReference type="Proteomes" id="UP001642409">
    <property type="component" value="Unassembled WGS sequence"/>
</dbReference>
<evidence type="ECO:0000313" key="2">
    <source>
        <dbReference type="EMBL" id="CAI9952830.1"/>
    </source>
</evidence>
<name>A0AA86Q5Q9_9EUKA</name>
<keyword evidence="4" id="KW-1185">Reference proteome</keyword>
<dbReference type="AlphaFoldDB" id="A0AA86Q5Q9"/>
<reference evidence="3 4" key="2">
    <citation type="submission" date="2024-07" db="EMBL/GenBank/DDBJ databases">
        <authorList>
            <person name="Akdeniz Z."/>
        </authorList>
    </citation>
    <scope>NUCLEOTIDE SEQUENCE [LARGE SCALE GENOMIC DNA]</scope>
</reference>
<accession>A0AA86Q5Q9</accession>
<feature type="domain" description="Reverse transcriptase" evidence="1">
    <location>
        <begin position="1"/>
        <end position="177"/>
    </location>
</feature>
<dbReference type="InterPro" id="IPR043502">
    <property type="entry name" value="DNA/RNA_pol_sf"/>
</dbReference>